<accession>A0A3D9JPW0</accession>
<proteinExistence type="predicted"/>
<dbReference type="Gene3D" id="6.10.250.3150">
    <property type="match status" value="1"/>
</dbReference>
<dbReference type="CDD" id="cd12797">
    <property type="entry name" value="M23_peptidase"/>
    <property type="match status" value="1"/>
</dbReference>
<dbReference type="Proteomes" id="UP000256977">
    <property type="component" value="Unassembled WGS sequence"/>
</dbReference>
<gene>
    <name evidence="5" type="ORF">DFP98_113124</name>
</gene>
<organism evidence="5 6">
    <name type="scientific">Cohnella phaseoli</name>
    <dbReference type="NCBI Taxonomy" id="456490"/>
    <lineage>
        <taxon>Bacteria</taxon>
        <taxon>Bacillati</taxon>
        <taxon>Bacillota</taxon>
        <taxon>Bacilli</taxon>
        <taxon>Bacillales</taxon>
        <taxon>Paenibacillaceae</taxon>
        <taxon>Cohnella</taxon>
    </lineage>
</organism>
<sequence>MDVTGKELENYKQKKADLTIELEQIIGEMEAVQERIDQRREFIEARIRTMYMEGQISYLDVLLSANSISDFLDRMDTLTMVVKQDQKMVDQYRLNQTQVEQQKVEIDNKLIQAKSLIYQTEQLKSNLIKQENEKSVLISSLNKKSEAISDISEEQEMNLIRLANKQANLLRQKEEASRTKKVIGSGGNIAWPFDKKYPVTSDFGYRTHPITGEKESFHKGLDIGAPGGTAILAAGSGTVIVAQSMAMLSLLIMGVVYGLCMLIFE</sequence>
<evidence type="ECO:0000256" key="2">
    <source>
        <dbReference type="SAM" id="Coils"/>
    </source>
</evidence>
<dbReference type="InterPro" id="IPR050570">
    <property type="entry name" value="Cell_wall_metabolism_enzyme"/>
</dbReference>
<evidence type="ECO:0000256" key="3">
    <source>
        <dbReference type="SAM" id="Phobius"/>
    </source>
</evidence>
<keyword evidence="6" id="KW-1185">Reference proteome</keyword>
<comment type="caution">
    <text evidence="5">The sequence shown here is derived from an EMBL/GenBank/DDBJ whole genome shotgun (WGS) entry which is preliminary data.</text>
</comment>
<feature type="domain" description="Peptidoglycan hydrolase PcsB coiled-coil" evidence="4">
    <location>
        <begin position="30"/>
        <end position="102"/>
    </location>
</feature>
<evidence type="ECO:0000313" key="5">
    <source>
        <dbReference type="EMBL" id="RED76064.1"/>
    </source>
</evidence>
<dbReference type="InterPro" id="IPR057309">
    <property type="entry name" value="PcsB_CC"/>
</dbReference>
<evidence type="ECO:0000259" key="4">
    <source>
        <dbReference type="Pfam" id="PF24568"/>
    </source>
</evidence>
<dbReference type="EMBL" id="QRDZ01000013">
    <property type="protein sequence ID" value="RED76064.1"/>
    <property type="molecule type" value="Genomic_DNA"/>
</dbReference>
<keyword evidence="2" id="KW-0175">Coiled coil</keyword>
<dbReference type="PANTHER" id="PTHR21666">
    <property type="entry name" value="PEPTIDASE-RELATED"/>
    <property type="match status" value="1"/>
</dbReference>
<feature type="coiled-coil region" evidence="2">
    <location>
        <begin position="1"/>
        <end position="35"/>
    </location>
</feature>
<dbReference type="GO" id="GO:0004222">
    <property type="term" value="F:metalloendopeptidase activity"/>
    <property type="evidence" value="ECO:0007669"/>
    <property type="project" value="TreeGrafter"/>
</dbReference>
<feature type="transmembrane region" description="Helical" evidence="3">
    <location>
        <begin position="245"/>
        <end position="264"/>
    </location>
</feature>
<keyword evidence="1" id="KW-0732">Signal</keyword>
<keyword evidence="3" id="KW-0472">Membrane</keyword>
<dbReference type="Gene3D" id="2.70.70.10">
    <property type="entry name" value="Glucose Permease (Domain IIA)"/>
    <property type="match status" value="1"/>
</dbReference>
<keyword evidence="3" id="KW-1133">Transmembrane helix</keyword>
<dbReference type="SUPFAM" id="SSF51261">
    <property type="entry name" value="Duplicated hybrid motif"/>
    <property type="match status" value="1"/>
</dbReference>
<dbReference type="InterPro" id="IPR011055">
    <property type="entry name" value="Dup_hybrid_motif"/>
</dbReference>
<evidence type="ECO:0000256" key="1">
    <source>
        <dbReference type="ARBA" id="ARBA00022729"/>
    </source>
</evidence>
<dbReference type="Pfam" id="PF24568">
    <property type="entry name" value="CC_PcsB"/>
    <property type="match status" value="1"/>
</dbReference>
<evidence type="ECO:0000313" key="6">
    <source>
        <dbReference type="Proteomes" id="UP000256977"/>
    </source>
</evidence>
<dbReference type="AlphaFoldDB" id="A0A3D9JPW0"/>
<name>A0A3D9JPW0_9BACL</name>
<dbReference type="PANTHER" id="PTHR21666:SF270">
    <property type="entry name" value="MUREIN HYDROLASE ACTIVATOR ENVC"/>
    <property type="match status" value="1"/>
</dbReference>
<reference evidence="5 6" key="1">
    <citation type="submission" date="2018-07" db="EMBL/GenBank/DDBJ databases">
        <title>Genomic Encyclopedia of Type Strains, Phase III (KMG-III): the genomes of soil and plant-associated and newly described type strains.</title>
        <authorList>
            <person name="Whitman W."/>
        </authorList>
    </citation>
    <scope>NUCLEOTIDE SEQUENCE [LARGE SCALE GENOMIC DNA]</scope>
    <source>
        <strain evidence="5 6">CECT 7287</strain>
    </source>
</reference>
<protein>
    <recommendedName>
        <fullName evidence="4">Peptidoglycan hydrolase PcsB coiled-coil domain-containing protein</fullName>
    </recommendedName>
</protein>
<keyword evidence="3" id="KW-0812">Transmembrane</keyword>
<dbReference type="RefSeq" id="WP_246016577.1">
    <property type="nucleotide sequence ID" value="NZ_QRDZ01000013.1"/>
</dbReference>